<sequence length="299" mass="31725">MEEIALWGTQTSAPPPLGKCDFAAAAQKKEQFPQSLGLSPRDQLDAPLPRLSHLPPPGCPTMGRSAIVPLIPLALRLEAGPSPSRLRDPTASQIPSEVPGAYGSHSHSDTALFATYKTASALAIRSDPEEEHGTVARSGSVLTRSVVTSSVLGVPLGQVSRHVVVSTDASKTGWGAICNRQAALGSWTGPQLQWNISCLELLAVLLILRRFLPIPQAPHESSSLVDSPEEGYSFSGDGHNLAPMSRSGEPPHVASGQDKVDLTGLPQGVINTITQARAPSTRQAYALKWSLFIDWCSSH</sequence>
<name>A0ABQ8LAF6_LABRO</name>
<proteinExistence type="predicted"/>
<accession>A0ABQ8LAF6</accession>
<evidence type="ECO:0000313" key="3">
    <source>
        <dbReference type="Proteomes" id="UP000830375"/>
    </source>
</evidence>
<dbReference type="SUPFAM" id="SSF47823">
    <property type="entry name" value="lambda integrase-like, N-terminal domain"/>
    <property type="match status" value="1"/>
</dbReference>
<organism evidence="2 3">
    <name type="scientific">Labeo rohita</name>
    <name type="common">Indian major carp</name>
    <name type="synonym">Cyprinus rohita</name>
    <dbReference type="NCBI Taxonomy" id="84645"/>
    <lineage>
        <taxon>Eukaryota</taxon>
        <taxon>Metazoa</taxon>
        <taxon>Chordata</taxon>
        <taxon>Craniata</taxon>
        <taxon>Vertebrata</taxon>
        <taxon>Euteleostomi</taxon>
        <taxon>Actinopterygii</taxon>
        <taxon>Neopterygii</taxon>
        <taxon>Teleostei</taxon>
        <taxon>Ostariophysi</taxon>
        <taxon>Cypriniformes</taxon>
        <taxon>Cyprinidae</taxon>
        <taxon>Labeoninae</taxon>
        <taxon>Labeonini</taxon>
        <taxon>Labeo</taxon>
    </lineage>
</organism>
<feature type="region of interest" description="Disordered" evidence="1">
    <location>
        <begin position="219"/>
        <end position="259"/>
    </location>
</feature>
<dbReference type="EMBL" id="JACTAM010001082">
    <property type="protein sequence ID" value="KAI2646618.1"/>
    <property type="molecule type" value="Genomic_DNA"/>
</dbReference>
<keyword evidence="3" id="KW-1185">Reference proteome</keyword>
<evidence type="ECO:0000313" key="2">
    <source>
        <dbReference type="EMBL" id="KAI2646618.1"/>
    </source>
</evidence>
<dbReference type="Proteomes" id="UP000830375">
    <property type="component" value="Unassembled WGS sequence"/>
</dbReference>
<comment type="caution">
    <text evidence="2">The sequence shown here is derived from an EMBL/GenBank/DDBJ whole genome shotgun (WGS) entry which is preliminary data.</text>
</comment>
<evidence type="ECO:0000256" key="1">
    <source>
        <dbReference type="SAM" id="MobiDB-lite"/>
    </source>
</evidence>
<reference evidence="2 3" key="1">
    <citation type="submission" date="2022-01" db="EMBL/GenBank/DDBJ databases">
        <title>A high-quality chromosome-level genome assembly of rohu carp, Labeo rohita.</title>
        <authorList>
            <person name="Arick M.A. II"/>
            <person name="Hsu C.-Y."/>
            <person name="Magbanua Z."/>
            <person name="Pechanova O."/>
            <person name="Grover C."/>
            <person name="Miller E."/>
            <person name="Thrash A."/>
            <person name="Ezzel L."/>
            <person name="Alam S."/>
            <person name="Benzie J."/>
            <person name="Hamilton M."/>
            <person name="Karsi A."/>
            <person name="Lawrence M.L."/>
            <person name="Peterson D.G."/>
        </authorList>
    </citation>
    <scope>NUCLEOTIDE SEQUENCE [LARGE SCALE GENOMIC DNA]</scope>
    <source>
        <strain evidence="3">BAU-BD-2019</strain>
        <tissue evidence="2">Blood</tissue>
    </source>
</reference>
<protein>
    <submittedName>
        <fullName evidence="2">Uncharacterized protein</fullName>
    </submittedName>
</protein>
<gene>
    <name evidence="2" type="ORF">H4Q32_025549</name>
</gene>